<evidence type="ECO:0000256" key="5">
    <source>
        <dbReference type="ARBA" id="ARBA00022927"/>
    </source>
</evidence>
<evidence type="ECO:0000313" key="12">
    <source>
        <dbReference type="Proteomes" id="UP000293764"/>
    </source>
</evidence>
<dbReference type="InterPro" id="IPR048634">
    <property type="entry name" value="SecD_SecF_C"/>
</dbReference>
<dbReference type="PANTHER" id="PTHR30081">
    <property type="entry name" value="PROTEIN-EXPORT MEMBRANE PROTEIN SEC"/>
    <property type="match status" value="1"/>
</dbReference>
<dbReference type="Proteomes" id="UP000293764">
    <property type="component" value="Unassembled WGS sequence"/>
</dbReference>
<dbReference type="InterPro" id="IPR022646">
    <property type="entry name" value="SecD/SecF_CS"/>
</dbReference>
<evidence type="ECO:0000256" key="4">
    <source>
        <dbReference type="ARBA" id="ARBA00022692"/>
    </source>
</evidence>
<dbReference type="PANTHER" id="PTHR30081:SF8">
    <property type="entry name" value="PROTEIN TRANSLOCASE SUBUNIT SECF"/>
    <property type="match status" value="1"/>
</dbReference>
<feature type="transmembrane region" description="Helical" evidence="9">
    <location>
        <begin position="195"/>
        <end position="216"/>
    </location>
</feature>
<dbReference type="InterPro" id="IPR022645">
    <property type="entry name" value="SecD/SecF_bac"/>
</dbReference>
<comment type="caution">
    <text evidence="11">The sequence shown here is derived from an EMBL/GenBank/DDBJ whole genome shotgun (WGS) entry which is preliminary data.</text>
</comment>
<keyword evidence="8 9" id="KW-0472">Membrane</keyword>
<dbReference type="GO" id="GO:0006605">
    <property type="term" value="P:protein targeting"/>
    <property type="evidence" value="ECO:0007669"/>
    <property type="project" value="UniProtKB-UniRule"/>
</dbReference>
<feature type="transmembrane region" description="Helical" evidence="9">
    <location>
        <begin position="254"/>
        <end position="273"/>
    </location>
</feature>
<name>A0A4Q5N722_9MICO</name>
<dbReference type="PRINTS" id="PR01755">
    <property type="entry name" value="SECFTRNLCASE"/>
</dbReference>
<feature type="transmembrane region" description="Helical" evidence="9">
    <location>
        <begin position="169"/>
        <end position="189"/>
    </location>
</feature>
<dbReference type="AlphaFoldDB" id="A0A4Q5N722"/>
<reference evidence="11 12" key="1">
    <citation type="submission" date="2019-01" db="EMBL/GenBank/DDBJ databases">
        <title>Novel species of Cellulomonas.</title>
        <authorList>
            <person name="Liu Q."/>
            <person name="Xin Y.-H."/>
        </authorList>
    </citation>
    <scope>NUCLEOTIDE SEQUENCE [LARGE SCALE GENOMIC DNA]</scope>
    <source>
        <strain evidence="11 12">HLT2-17</strain>
    </source>
</reference>
<dbReference type="GO" id="GO:0015450">
    <property type="term" value="F:protein-transporting ATPase activity"/>
    <property type="evidence" value="ECO:0007669"/>
    <property type="project" value="InterPro"/>
</dbReference>
<dbReference type="EMBL" id="SDWW01000002">
    <property type="protein sequence ID" value="RYV52847.1"/>
    <property type="molecule type" value="Genomic_DNA"/>
</dbReference>
<dbReference type="Pfam" id="PF02355">
    <property type="entry name" value="SecD_SecF_C"/>
    <property type="match status" value="1"/>
</dbReference>
<dbReference type="GO" id="GO:0043952">
    <property type="term" value="P:protein transport by the Sec complex"/>
    <property type="evidence" value="ECO:0007669"/>
    <property type="project" value="UniProtKB-UniRule"/>
</dbReference>
<protein>
    <recommendedName>
        <fullName evidence="9">Protein-export membrane protein SecF</fullName>
    </recommendedName>
</protein>
<feature type="transmembrane region" description="Helical" evidence="9">
    <location>
        <begin position="143"/>
        <end position="162"/>
    </location>
</feature>
<organism evidence="11 12">
    <name type="scientific">Pengzhenrongella frigida</name>
    <dbReference type="NCBI Taxonomy" id="1259133"/>
    <lineage>
        <taxon>Bacteria</taxon>
        <taxon>Bacillati</taxon>
        <taxon>Actinomycetota</taxon>
        <taxon>Actinomycetes</taxon>
        <taxon>Micrococcales</taxon>
        <taxon>Pengzhenrongella</taxon>
    </lineage>
</organism>
<evidence type="ECO:0000256" key="1">
    <source>
        <dbReference type="ARBA" id="ARBA00004651"/>
    </source>
</evidence>
<feature type="transmembrane region" description="Helical" evidence="9">
    <location>
        <begin position="27"/>
        <end position="45"/>
    </location>
</feature>
<comment type="function">
    <text evidence="9">Part of the Sec protein translocase complex. Interacts with the SecYEG preprotein conducting channel. SecDF uses the proton motive force (PMF) to complete protein translocation after the ATP-dependent function of SecA.</text>
</comment>
<evidence type="ECO:0000256" key="3">
    <source>
        <dbReference type="ARBA" id="ARBA00022475"/>
    </source>
</evidence>
<keyword evidence="6 9" id="KW-1133">Transmembrane helix</keyword>
<evidence type="ECO:0000256" key="6">
    <source>
        <dbReference type="ARBA" id="ARBA00022989"/>
    </source>
</evidence>
<comment type="subcellular location">
    <subcellularLocation>
        <location evidence="1 9">Cell membrane</location>
        <topology evidence="1 9">Multi-pass membrane protein</topology>
    </subcellularLocation>
</comment>
<dbReference type="RefSeq" id="WP_130100836.1">
    <property type="nucleotide sequence ID" value="NZ_SDWW01000002.1"/>
</dbReference>
<evidence type="ECO:0000256" key="2">
    <source>
        <dbReference type="ARBA" id="ARBA00022448"/>
    </source>
</evidence>
<feature type="domain" description="Protein export membrane protein SecD/SecF C-terminal" evidence="10">
    <location>
        <begin position="122"/>
        <end position="307"/>
    </location>
</feature>
<keyword evidence="3 9" id="KW-1003">Cell membrane</keyword>
<dbReference type="HAMAP" id="MF_01464_B">
    <property type="entry name" value="SecF_B"/>
    <property type="match status" value="1"/>
</dbReference>
<dbReference type="InterPro" id="IPR005665">
    <property type="entry name" value="SecF_bac"/>
</dbReference>
<keyword evidence="2 9" id="KW-0813">Transport</keyword>
<evidence type="ECO:0000256" key="7">
    <source>
        <dbReference type="ARBA" id="ARBA00023010"/>
    </source>
</evidence>
<dbReference type="NCBIfam" id="TIGR00966">
    <property type="entry name" value="transloc_SecF"/>
    <property type="match status" value="1"/>
</dbReference>
<dbReference type="OrthoDB" id="9774769at2"/>
<sequence length="368" mass="38734">MASGFAQWGNDLHTGRKSYNIVGRRRTWYGIAILAVLASVLLLSVKGLNPGIEFRGGSQFTISGASSIEQQPAIDAVASIAPAESPRVSSIGSSAVRVQTAELTTDEVAAVRDALAVAYDVPVEDVASSFIGPSWGADVSSKAITGLIVFLVLVSVVMTIYFRAWRMAAAALIALGNDLILTVGVYALIGWEVTPATAIGFLTILGYSIYDTVVVFDKVRENTAGVLDQSRSTYAELANLAVNQTLVRSINTSVVALLPVSAILFVGTFILGAGTLRDISLALFVGMFVGTFSSIFLATPLEVTFREREPRMLAHTKKIHELRAAAAAVGTPTEAGALAGVAAYGAHLLPGQHQGTAAQPKRRKSGKK</sequence>
<dbReference type="Gene3D" id="1.20.1640.10">
    <property type="entry name" value="Multidrug efflux transporter AcrB transmembrane domain"/>
    <property type="match status" value="1"/>
</dbReference>
<evidence type="ECO:0000259" key="10">
    <source>
        <dbReference type="Pfam" id="PF02355"/>
    </source>
</evidence>
<accession>A0A4Q5N722</accession>
<comment type="similarity">
    <text evidence="9">Belongs to the SecD/SecF family. SecF subfamily.</text>
</comment>
<evidence type="ECO:0000256" key="9">
    <source>
        <dbReference type="HAMAP-Rule" id="MF_01464"/>
    </source>
</evidence>
<evidence type="ECO:0000256" key="8">
    <source>
        <dbReference type="ARBA" id="ARBA00023136"/>
    </source>
</evidence>
<dbReference type="InterPro" id="IPR022813">
    <property type="entry name" value="SecD/SecF_arch_bac"/>
</dbReference>
<evidence type="ECO:0000313" key="11">
    <source>
        <dbReference type="EMBL" id="RYV52847.1"/>
    </source>
</evidence>
<comment type="subunit">
    <text evidence="9">Forms a complex with SecD. Part of the essential Sec protein translocation apparatus which comprises SecA, SecYEG and auxiliary proteins SecDF. Other proteins may also be involved.</text>
</comment>
<gene>
    <name evidence="9 11" type="primary">secF</name>
    <name evidence="11" type="ORF">EUA98_01200</name>
</gene>
<feature type="transmembrane region" description="Helical" evidence="9">
    <location>
        <begin position="279"/>
        <end position="301"/>
    </location>
</feature>
<dbReference type="GO" id="GO:0065002">
    <property type="term" value="P:intracellular protein transmembrane transport"/>
    <property type="evidence" value="ECO:0007669"/>
    <property type="project" value="UniProtKB-UniRule"/>
</dbReference>
<dbReference type="GO" id="GO:0005886">
    <property type="term" value="C:plasma membrane"/>
    <property type="evidence" value="ECO:0007669"/>
    <property type="project" value="UniProtKB-SubCell"/>
</dbReference>
<dbReference type="SUPFAM" id="SSF82866">
    <property type="entry name" value="Multidrug efflux transporter AcrB transmembrane domain"/>
    <property type="match status" value="1"/>
</dbReference>
<proteinExistence type="inferred from homology"/>
<keyword evidence="12" id="KW-1185">Reference proteome</keyword>
<keyword evidence="4 9" id="KW-0812">Transmembrane</keyword>
<keyword evidence="5 9" id="KW-0653">Protein transport</keyword>
<dbReference type="Pfam" id="PF07549">
    <property type="entry name" value="Sec_GG"/>
    <property type="match status" value="1"/>
</dbReference>
<keyword evidence="7 9" id="KW-0811">Translocation</keyword>